<organism evidence="2 3">
    <name type="scientific">Tritrichomonas musculus</name>
    <dbReference type="NCBI Taxonomy" id="1915356"/>
    <lineage>
        <taxon>Eukaryota</taxon>
        <taxon>Metamonada</taxon>
        <taxon>Parabasalia</taxon>
        <taxon>Tritrichomonadida</taxon>
        <taxon>Tritrichomonadidae</taxon>
        <taxon>Tritrichomonas</taxon>
    </lineage>
</organism>
<feature type="compositionally biased region" description="Basic and acidic residues" evidence="1">
    <location>
        <begin position="85"/>
        <end position="102"/>
    </location>
</feature>
<dbReference type="EMBL" id="JAPFFF010000001">
    <property type="protein sequence ID" value="KAK8899220.1"/>
    <property type="molecule type" value="Genomic_DNA"/>
</dbReference>
<accession>A0ABR2L781</accession>
<comment type="caution">
    <text evidence="2">The sequence shown here is derived from an EMBL/GenBank/DDBJ whole genome shotgun (WGS) entry which is preliminary data.</text>
</comment>
<evidence type="ECO:0000313" key="2">
    <source>
        <dbReference type="EMBL" id="KAK8899220.1"/>
    </source>
</evidence>
<feature type="region of interest" description="Disordered" evidence="1">
    <location>
        <begin position="78"/>
        <end position="112"/>
    </location>
</feature>
<sequence>MTNLTSDEPLGEIEIPPINSHILKRSTRITNENGETAQKESIIEIKENEHNQANNNKEENEMQKLINEMLDDDIVEGVLDPPSRFVEEKIEKEEPPKKEEKKIQKKPPKEIQVPVEIKQIKKTTIKKNSTPQETPEEQEKRLIHEFLNELNEGYEVGILQLSDAQNSGSSSKASHRK</sequence>
<keyword evidence="3" id="KW-1185">Reference proteome</keyword>
<gene>
    <name evidence="2" type="ORF">M9Y10_001525</name>
</gene>
<proteinExistence type="predicted"/>
<evidence type="ECO:0000256" key="1">
    <source>
        <dbReference type="SAM" id="MobiDB-lite"/>
    </source>
</evidence>
<evidence type="ECO:0000313" key="3">
    <source>
        <dbReference type="Proteomes" id="UP001470230"/>
    </source>
</evidence>
<protein>
    <submittedName>
        <fullName evidence="2">Uncharacterized protein</fullName>
    </submittedName>
</protein>
<feature type="region of interest" description="Disordered" evidence="1">
    <location>
        <begin position="122"/>
        <end position="141"/>
    </location>
</feature>
<reference evidence="2 3" key="1">
    <citation type="submission" date="2024-04" db="EMBL/GenBank/DDBJ databases">
        <title>Tritrichomonas musculus Genome.</title>
        <authorList>
            <person name="Alves-Ferreira E."/>
            <person name="Grigg M."/>
            <person name="Lorenzi H."/>
            <person name="Galac M."/>
        </authorList>
    </citation>
    <scope>NUCLEOTIDE SEQUENCE [LARGE SCALE GENOMIC DNA]</scope>
    <source>
        <strain evidence="2 3">EAF2021</strain>
    </source>
</reference>
<dbReference type="Proteomes" id="UP001470230">
    <property type="component" value="Unassembled WGS sequence"/>
</dbReference>
<name>A0ABR2L781_9EUKA</name>